<comment type="caution">
    <text evidence="1">The sequence shown here is derived from an EMBL/GenBank/DDBJ whole genome shotgun (WGS) entry which is preliminary data.</text>
</comment>
<dbReference type="AlphaFoldDB" id="A0A9Q4IJA1"/>
<keyword evidence="2" id="KW-1185">Reference proteome</keyword>
<sequence>QFQAHSDGGFFKSGFPAGSGYRVSPRSLIFAYLSVHAADLLSSYDHGYFLLFDYIPVQIQEI</sequence>
<proteinExistence type="predicted"/>
<reference evidence="1" key="1">
    <citation type="submission" date="2022-08" db="EMBL/GenBank/DDBJ databases">
        <title>Corynebacterium sp. nov., isolated from clinical breast specimens.</title>
        <authorList>
            <person name="Zhang T."/>
        </authorList>
    </citation>
    <scope>NUCLEOTIDE SEQUENCE</scope>
    <source>
        <strain evidence="1">CCUG 57942</strain>
    </source>
</reference>
<gene>
    <name evidence="1" type="ORF">NUW87_11505</name>
</gene>
<evidence type="ECO:0000313" key="1">
    <source>
        <dbReference type="EMBL" id="MCZ2221976.1"/>
    </source>
</evidence>
<evidence type="ECO:0000313" key="2">
    <source>
        <dbReference type="Proteomes" id="UP001071110"/>
    </source>
</evidence>
<dbReference type="Proteomes" id="UP001071110">
    <property type="component" value="Unassembled WGS sequence"/>
</dbReference>
<accession>A0A9Q4IJA1</accession>
<dbReference type="EMBL" id="JANRML010000111">
    <property type="protein sequence ID" value="MCZ2221976.1"/>
    <property type="molecule type" value="Genomic_DNA"/>
</dbReference>
<protein>
    <submittedName>
        <fullName evidence="1">Uncharacterized protein</fullName>
    </submittedName>
</protein>
<organism evidence="1 2">
    <name type="scientific">Corynebacterium pilbarense</name>
    <dbReference type="NCBI Taxonomy" id="1288393"/>
    <lineage>
        <taxon>Bacteria</taxon>
        <taxon>Bacillati</taxon>
        <taxon>Actinomycetota</taxon>
        <taxon>Actinomycetes</taxon>
        <taxon>Mycobacteriales</taxon>
        <taxon>Corynebacteriaceae</taxon>
        <taxon>Corynebacterium</taxon>
    </lineage>
</organism>
<name>A0A9Q4IJA1_9CORY</name>
<feature type="non-terminal residue" evidence="1">
    <location>
        <position position="1"/>
    </location>
</feature>
<dbReference type="RefSeq" id="WP_269028663.1">
    <property type="nucleotide sequence ID" value="NZ_JANRML010000111.1"/>
</dbReference>